<keyword evidence="2" id="KW-0808">Transferase</keyword>
<dbReference type="GO" id="GO:0016747">
    <property type="term" value="F:acyltransferase activity, transferring groups other than amino-acyl groups"/>
    <property type="evidence" value="ECO:0007669"/>
    <property type="project" value="InterPro"/>
</dbReference>
<proteinExistence type="predicted"/>
<keyword evidence="3" id="KW-1185">Reference proteome</keyword>
<dbReference type="PROSITE" id="PS51186">
    <property type="entry name" value="GNAT"/>
    <property type="match status" value="1"/>
</dbReference>
<organism evidence="2 3">
    <name type="scientific">Neobacillus mesonae</name>
    <dbReference type="NCBI Taxonomy" id="1193713"/>
    <lineage>
        <taxon>Bacteria</taxon>
        <taxon>Bacillati</taxon>
        <taxon>Bacillota</taxon>
        <taxon>Bacilli</taxon>
        <taxon>Bacillales</taxon>
        <taxon>Bacillaceae</taxon>
        <taxon>Neobacillus</taxon>
    </lineage>
</organism>
<name>A0A3Q9QS92_9BACI</name>
<dbReference type="KEGG" id="nmk:CHR53_12510"/>
<feature type="domain" description="N-acetyltransferase" evidence="1">
    <location>
        <begin position="1"/>
        <end position="127"/>
    </location>
</feature>
<reference evidence="2 3" key="1">
    <citation type="submission" date="2017-07" db="EMBL/GenBank/DDBJ databases">
        <title>The complete genome sequence of Bacillus mesonae strain H20-5, an efficient strain improving plant abiotic stress resistance.</title>
        <authorList>
            <person name="Kim S.Y."/>
            <person name="Song H."/>
            <person name="Sang M.K."/>
            <person name="Weon H.-Y."/>
            <person name="Song J."/>
        </authorList>
    </citation>
    <scope>NUCLEOTIDE SEQUENCE [LARGE SCALE GENOMIC DNA]</scope>
    <source>
        <strain evidence="2 3">H20-5</strain>
    </source>
</reference>
<gene>
    <name evidence="2" type="ORF">CHR53_12510</name>
</gene>
<dbReference type="Pfam" id="PF00583">
    <property type="entry name" value="Acetyltransf_1"/>
    <property type="match status" value="1"/>
</dbReference>
<dbReference type="STRING" id="1193713.GCA_001636315_04935"/>
<dbReference type="SUPFAM" id="SSF55729">
    <property type="entry name" value="Acyl-CoA N-acyltransferases (Nat)"/>
    <property type="match status" value="1"/>
</dbReference>
<dbReference type="EMBL" id="CP022572">
    <property type="protein sequence ID" value="AZU62036.1"/>
    <property type="molecule type" value="Genomic_DNA"/>
</dbReference>
<protein>
    <submittedName>
        <fullName evidence="2">N-acetyltransferase</fullName>
    </submittedName>
</protein>
<dbReference type="InterPro" id="IPR016181">
    <property type="entry name" value="Acyl_CoA_acyltransferase"/>
</dbReference>
<evidence type="ECO:0000313" key="2">
    <source>
        <dbReference type="EMBL" id="AZU62036.1"/>
    </source>
</evidence>
<dbReference type="CDD" id="cd04301">
    <property type="entry name" value="NAT_SF"/>
    <property type="match status" value="1"/>
</dbReference>
<dbReference type="AlphaFoldDB" id="A0A3Q9QS92"/>
<accession>A0A3Q9QS92</accession>
<evidence type="ECO:0000259" key="1">
    <source>
        <dbReference type="PROSITE" id="PS51186"/>
    </source>
</evidence>
<dbReference type="Gene3D" id="3.40.630.30">
    <property type="match status" value="1"/>
</dbReference>
<sequence>MKKYKDYDSSPAAESLDFFKYRMENSLHYTIFVDREMAGGICLVKVSDAHYYLFRIFLRPKYQNKGLGTKILSKIEKQFPRVRKWSLDTPRDNERNRHVYEKFGYKKTGELKVNEILTLIKYEKKIKRQPP</sequence>
<dbReference type="RefSeq" id="WP_066398163.1">
    <property type="nucleotide sequence ID" value="NZ_CP022572.1"/>
</dbReference>
<dbReference type="OrthoDB" id="9786032at2"/>
<dbReference type="Proteomes" id="UP000282892">
    <property type="component" value="Chromosome"/>
</dbReference>
<dbReference type="InterPro" id="IPR000182">
    <property type="entry name" value="GNAT_dom"/>
</dbReference>
<evidence type="ECO:0000313" key="3">
    <source>
        <dbReference type="Proteomes" id="UP000282892"/>
    </source>
</evidence>